<organism evidence="1 2">
    <name type="scientific">Aurantiacibacter gilvus</name>
    <dbReference type="NCBI Taxonomy" id="3139141"/>
    <lineage>
        <taxon>Bacteria</taxon>
        <taxon>Pseudomonadati</taxon>
        <taxon>Pseudomonadota</taxon>
        <taxon>Alphaproteobacteria</taxon>
        <taxon>Sphingomonadales</taxon>
        <taxon>Erythrobacteraceae</taxon>
        <taxon>Aurantiacibacter</taxon>
    </lineage>
</organism>
<keyword evidence="2" id="KW-1185">Reference proteome</keyword>
<dbReference type="RefSeq" id="WP_341671995.1">
    <property type="nucleotide sequence ID" value="NZ_JBBYHV010000001.1"/>
</dbReference>
<proteinExistence type="predicted"/>
<sequence>MITINRAISRRAPPRWSDPQHERVGFEVVARAYVYVIGASTQLPGD</sequence>
<dbReference type="Proteomes" id="UP001497045">
    <property type="component" value="Unassembled WGS sequence"/>
</dbReference>
<reference evidence="1 2" key="1">
    <citation type="submission" date="2024-04" db="EMBL/GenBank/DDBJ databases">
        <title>Aurantiacibacter sp. DGU6 16S ribosomal RNA gene Genome sequencing and assembly.</title>
        <authorList>
            <person name="Park S."/>
        </authorList>
    </citation>
    <scope>NUCLEOTIDE SEQUENCE [LARGE SCALE GENOMIC DNA]</scope>
    <source>
        <strain evidence="1 2">DGU6</strain>
    </source>
</reference>
<evidence type="ECO:0000313" key="2">
    <source>
        <dbReference type="Proteomes" id="UP001497045"/>
    </source>
</evidence>
<gene>
    <name evidence="1" type="ORF">AAEO60_02110</name>
</gene>
<accession>A0ABU9IBZ4</accession>
<comment type="caution">
    <text evidence="1">The sequence shown here is derived from an EMBL/GenBank/DDBJ whole genome shotgun (WGS) entry which is preliminary data.</text>
</comment>
<name>A0ABU9IBZ4_9SPHN</name>
<dbReference type="EMBL" id="JBBYHV010000001">
    <property type="protein sequence ID" value="MEL1249458.1"/>
    <property type="molecule type" value="Genomic_DNA"/>
</dbReference>
<protein>
    <recommendedName>
        <fullName evidence="3">Transposase</fullName>
    </recommendedName>
</protein>
<evidence type="ECO:0000313" key="1">
    <source>
        <dbReference type="EMBL" id="MEL1249458.1"/>
    </source>
</evidence>
<evidence type="ECO:0008006" key="3">
    <source>
        <dbReference type="Google" id="ProtNLM"/>
    </source>
</evidence>